<dbReference type="PATRIC" id="fig|1187852.3.peg.813"/>
<organism evidence="3 4">
    <name type="scientific">Methylobacterium tarhaniae</name>
    <dbReference type="NCBI Taxonomy" id="1187852"/>
    <lineage>
        <taxon>Bacteria</taxon>
        <taxon>Pseudomonadati</taxon>
        <taxon>Pseudomonadota</taxon>
        <taxon>Alphaproteobacteria</taxon>
        <taxon>Hyphomicrobiales</taxon>
        <taxon>Methylobacteriaceae</taxon>
        <taxon>Methylobacterium</taxon>
    </lineage>
</organism>
<feature type="chain" id="PRO_5005281405" evidence="2">
    <location>
        <begin position="28"/>
        <end position="163"/>
    </location>
</feature>
<accession>A0A0J6SSL8</accession>
<sequence length="163" mass="16921">MLRLSRTSPFRPTLALAVLIAAGPVLAAGPALAQAAKVREHSVASGKQVRLVMVPNLKKDCSLGPQPELKVTSPPKNGALIQRAGKVKTPATYRCPNVEANVQALFYESKAGFTGSDEVTVEIKGTDGNVSTQTIKLTVGGAGTKEGPKDGAKDGAKKDTTDL</sequence>
<dbReference type="EMBL" id="LABZ01000124">
    <property type="protein sequence ID" value="KMO38255.1"/>
    <property type="molecule type" value="Genomic_DNA"/>
</dbReference>
<dbReference type="GO" id="GO:0008483">
    <property type="term" value="F:transaminase activity"/>
    <property type="evidence" value="ECO:0007669"/>
    <property type="project" value="UniProtKB-KW"/>
</dbReference>
<keyword evidence="2" id="KW-0732">Signal</keyword>
<keyword evidence="3" id="KW-0032">Aminotransferase</keyword>
<protein>
    <submittedName>
        <fullName evidence="3">4-aminobutyrate aminotransferase</fullName>
    </submittedName>
</protein>
<gene>
    <name evidence="3" type="ORF">VQ03_17650</name>
</gene>
<proteinExistence type="predicted"/>
<feature type="signal peptide" evidence="2">
    <location>
        <begin position="1"/>
        <end position="27"/>
    </location>
</feature>
<evidence type="ECO:0000256" key="2">
    <source>
        <dbReference type="SAM" id="SignalP"/>
    </source>
</evidence>
<keyword evidence="4" id="KW-1185">Reference proteome</keyword>
<feature type="region of interest" description="Disordered" evidence="1">
    <location>
        <begin position="139"/>
        <end position="163"/>
    </location>
</feature>
<dbReference type="RefSeq" id="WP_048452201.1">
    <property type="nucleotide sequence ID" value="NZ_JBNNPJ010000240.1"/>
</dbReference>
<dbReference type="AlphaFoldDB" id="A0A0J6SSL8"/>
<name>A0A0J6SSL8_9HYPH</name>
<feature type="compositionally biased region" description="Basic and acidic residues" evidence="1">
    <location>
        <begin position="146"/>
        <end position="163"/>
    </location>
</feature>
<dbReference type="Proteomes" id="UP000036449">
    <property type="component" value="Unassembled WGS sequence"/>
</dbReference>
<comment type="caution">
    <text evidence="3">The sequence shown here is derived from an EMBL/GenBank/DDBJ whole genome shotgun (WGS) entry which is preliminary data.</text>
</comment>
<evidence type="ECO:0000313" key="4">
    <source>
        <dbReference type="Proteomes" id="UP000036449"/>
    </source>
</evidence>
<keyword evidence="3" id="KW-0808">Transferase</keyword>
<dbReference type="OrthoDB" id="8265246at2"/>
<evidence type="ECO:0000256" key="1">
    <source>
        <dbReference type="SAM" id="MobiDB-lite"/>
    </source>
</evidence>
<reference evidence="3 4" key="1">
    <citation type="submission" date="2015-03" db="EMBL/GenBank/DDBJ databases">
        <title>Genome sequencing of Methylobacterium tarhaniae DSM 25844.</title>
        <authorList>
            <person name="Chaudhry V."/>
            <person name="Patil P.B."/>
        </authorList>
    </citation>
    <scope>NUCLEOTIDE SEQUENCE [LARGE SCALE GENOMIC DNA]</scope>
    <source>
        <strain evidence="3 4">DSM 25844</strain>
    </source>
</reference>
<evidence type="ECO:0000313" key="3">
    <source>
        <dbReference type="EMBL" id="KMO38255.1"/>
    </source>
</evidence>